<keyword evidence="1" id="KW-0812">Transmembrane</keyword>
<protein>
    <submittedName>
        <fullName evidence="2 3">Uncharacterized protein</fullName>
    </submittedName>
</protein>
<reference evidence="2" key="3">
    <citation type="submission" date="2018-07" db="EMBL/GenBank/DDBJ databases">
        <title>WGS assembly of Glycine max.</title>
        <authorList>
            <person name="Schmutz J."/>
            <person name="Cannon S."/>
            <person name="Schlueter J."/>
            <person name="Ma J."/>
            <person name="Mitros T."/>
            <person name="Nelson W."/>
            <person name="Hyten D."/>
            <person name="Song Q."/>
            <person name="Thelen J."/>
            <person name="Cheng J."/>
            <person name="Xu D."/>
            <person name="Hellsten U."/>
            <person name="May G."/>
            <person name="Yu Y."/>
            <person name="Sakurai T."/>
            <person name="Umezawa T."/>
            <person name="Bhattacharyya M."/>
            <person name="Sandhu D."/>
            <person name="Valliyodan B."/>
            <person name="Lindquist E."/>
            <person name="Peto M."/>
            <person name="Grant D."/>
            <person name="Shu S."/>
            <person name="Goodstein D."/>
            <person name="Barry K."/>
            <person name="Futrell-Griggs M."/>
            <person name="Abernathy B."/>
            <person name="Du J."/>
            <person name="Tian Z."/>
            <person name="Zhu L."/>
            <person name="Gill N."/>
            <person name="Joshi T."/>
            <person name="Libault M."/>
            <person name="Sethuraman A."/>
            <person name="Zhang X."/>
            <person name="Shinozaki K."/>
            <person name="Nguyen H."/>
            <person name="Wing R."/>
            <person name="Cregan P."/>
            <person name="Specht J."/>
            <person name="Grimwood J."/>
            <person name="Rokhsar D."/>
            <person name="Stacey G."/>
            <person name="Shoemaker R."/>
            <person name="Jackson S."/>
        </authorList>
    </citation>
    <scope>NUCLEOTIDE SEQUENCE</scope>
    <source>
        <tissue evidence="2">Callus</tissue>
    </source>
</reference>
<evidence type="ECO:0000313" key="3">
    <source>
        <dbReference type="EnsemblPlants" id="KRH03069"/>
    </source>
</evidence>
<keyword evidence="4" id="KW-1185">Reference proteome</keyword>
<dbReference type="SMR" id="K7MKE0"/>
<accession>K7MKE0</accession>
<dbReference type="HOGENOM" id="CLU_2946302_0_0_1"/>
<name>K7MKE0_SOYBN</name>
<dbReference type="EMBL" id="CM000850">
    <property type="protein sequence ID" value="KRH03069.1"/>
    <property type="molecule type" value="Genomic_DNA"/>
</dbReference>
<keyword evidence="1" id="KW-1133">Transmembrane helix</keyword>
<proteinExistence type="predicted"/>
<feature type="transmembrane region" description="Helical" evidence="1">
    <location>
        <begin position="7"/>
        <end position="27"/>
    </location>
</feature>
<dbReference type="AlphaFoldDB" id="K7MKE0"/>
<reference evidence="2 3" key="1">
    <citation type="journal article" date="2010" name="Nature">
        <title>Genome sequence of the palaeopolyploid soybean.</title>
        <authorList>
            <person name="Schmutz J."/>
            <person name="Cannon S.B."/>
            <person name="Schlueter J."/>
            <person name="Ma J."/>
            <person name="Mitros T."/>
            <person name="Nelson W."/>
            <person name="Hyten D.L."/>
            <person name="Song Q."/>
            <person name="Thelen J.J."/>
            <person name="Cheng J."/>
            <person name="Xu D."/>
            <person name="Hellsten U."/>
            <person name="May G.D."/>
            <person name="Yu Y."/>
            <person name="Sakurai T."/>
            <person name="Umezawa T."/>
            <person name="Bhattacharyya M.K."/>
            <person name="Sandhu D."/>
            <person name="Valliyodan B."/>
            <person name="Lindquist E."/>
            <person name="Peto M."/>
            <person name="Grant D."/>
            <person name="Shu S."/>
            <person name="Goodstein D."/>
            <person name="Barry K."/>
            <person name="Futrell-Griggs M."/>
            <person name="Abernathy B."/>
            <person name="Du J."/>
            <person name="Tian Z."/>
            <person name="Zhu L."/>
            <person name="Gill N."/>
            <person name="Joshi T."/>
            <person name="Libault M."/>
            <person name="Sethuraman A."/>
            <person name="Zhang X.-C."/>
            <person name="Shinozaki K."/>
            <person name="Nguyen H.T."/>
            <person name="Wing R.A."/>
            <person name="Cregan P."/>
            <person name="Specht J."/>
            <person name="Grimwood J."/>
            <person name="Rokhsar D."/>
            <person name="Stacey G."/>
            <person name="Shoemaker R.C."/>
            <person name="Jackson S.A."/>
        </authorList>
    </citation>
    <scope>NUCLEOTIDE SEQUENCE [LARGE SCALE GENOMIC DNA]</scope>
    <source>
        <strain evidence="3">cv. Williams 82</strain>
        <tissue evidence="2">Callus</tissue>
    </source>
</reference>
<dbReference type="PaxDb" id="3847-GLYMA17G08280.1"/>
<sequence length="60" mass="6751">MRAYNCGCVLTSLSVSFPFFFTFGVFLSSLRNFTTLEAPPQCNSLLTSFHSLCFKFSHSL</sequence>
<evidence type="ECO:0000256" key="1">
    <source>
        <dbReference type="SAM" id="Phobius"/>
    </source>
</evidence>
<dbReference type="EnsemblPlants" id="KRH03069">
    <property type="protein sequence ID" value="KRH03069"/>
    <property type="gene ID" value="GLYMA_17G074900"/>
</dbReference>
<organism evidence="2">
    <name type="scientific">Glycine max</name>
    <name type="common">Soybean</name>
    <name type="synonym">Glycine hispida</name>
    <dbReference type="NCBI Taxonomy" id="3847"/>
    <lineage>
        <taxon>Eukaryota</taxon>
        <taxon>Viridiplantae</taxon>
        <taxon>Streptophyta</taxon>
        <taxon>Embryophyta</taxon>
        <taxon>Tracheophyta</taxon>
        <taxon>Spermatophyta</taxon>
        <taxon>Magnoliopsida</taxon>
        <taxon>eudicotyledons</taxon>
        <taxon>Gunneridae</taxon>
        <taxon>Pentapetalae</taxon>
        <taxon>rosids</taxon>
        <taxon>fabids</taxon>
        <taxon>Fabales</taxon>
        <taxon>Fabaceae</taxon>
        <taxon>Papilionoideae</taxon>
        <taxon>50 kb inversion clade</taxon>
        <taxon>NPAAA clade</taxon>
        <taxon>indigoferoid/millettioid clade</taxon>
        <taxon>Phaseoleae</taxon>
        <taxon>Glycine</taxon>
        <taxon>Glycine subgen. Soja</taxon>
    </lineage>
</organism>
<dbReference type="InParanoid" id="K7MKE0"/>
<evidence type="ECO:0000313" key="2">
    <source>
        <dbReference type="EMBL" id="KRH03069.1"/>
    </source>
</evidence>
<reference evidence="3" key="2">
    <citation type="submission" date="2018-02" db="UniProtKB">
        <authorList>
            <consortium name="EnsemblPlants"/>
        </authorList>
    </citation>
    <scope>IDENTIFICATION</scope>
    <source>
        <strain evidence="3">Williams 82</strain>
    </source>
</reference>
<dbReference type="Gramene" id="KRH03069">
    <property type="protein sequence ID" value="KRH03069"/>
    <property type="gene ID" value="GLYMA_17G074900"/>
</dbReference>
<keyword evidence="1" id="KW-0472">Membrane</keyword>
<gene>
    <name evidence="2" type="ORF">GLYMA_17G074900</name>
</gene>
<dbReference type="Proteomes" id="UP000008827">
    <property type="component" value="Chromosome 17"/>
</dbReference>
<evidence type="ECO:0000313" key="4">
    <source>
        <dbReference type="Proteomes" id="UP000008827"/>
    </source>
</evidence>